<organism evidence="2 3">
    <name type="scientific">Actinomadura soli</name>
    <dbReference type="NCBI Taxonomy" id="2508997"/>
    <lineage>
        <taxon>Bacteria</taxon>
        <taxon>Bacillati</taxon>
        <taxon>Actinomycetota</taxon>
        <taxon>Actinomycetes</taxon>
        <taxon>Streptosporangiales</taxon>
        <taxon>Thermomonosporaceae</taxon>
        <taxon>Actinomadura</taxon>
    </lineage>
</organism>
<comment type="caution">
    <text evidence="2">The sequence shown here is derived from an EMBL/GenBank/DDBJ whole genome shotgun (WGS) entry which is preliminary data.</text>
</comment>
<dbReference type="EMBL" id="VCKW01000030">
    <property type="protein sequence ID" value="TMR04376.1"/>
    <property type="molecule type" value="Genomic_DNA"/>
</dbReference>
<dbReference type="RefSeq" id="WP_138644505.1">
    <property type="nucleotide sequence ID" value="NZ_VCKW01000030.1"/>
</dbReference>
<feature type="coiled-coil region" evidence="1">
    <location>
        <begin position="16"/>
        <end position="43"/>
    </location>
</feature>
<dbReference type="AlphaFoldDB" id="A0A5C4JGF5"/>
<evidence type="ECO:0000313" key="3">
    <source>
        <dbReference type="Proteomes" id="UP000309174"/>
    </source>
</evidence>
<sequence length="128" mass="13868">MLDPLEHLDEPSSAFVQNVNERAAQIAGDLEAAQAKLRELRSMVPPRPCPELLDLLPVGTIDLGRVPAPVLRRLLDVFRLRMRYARKTGLVECEVTITSEIVGTQRDAAVAAIGGDGTESRAGLRGTP</sequence>
<protein>
    <submittedName>
        <fullName evidence="2">Uncharacterized protein</fullName>
    </submittedName>
</protein>
<dbReference type="OrthoDB" id="3372479at2"/>
<dbReference type="Proteomes" id="UP000309174">
    <property type="component" value="Unassembled WGS sequence"/>
</dbReference>
<evidence type="ECO:0000313" key="2">
    <source>
        <dbReference type="EMBL" id="TMR04376.1"/>
    </source>
</evidence>
<accession>A0A5C4JGF5</accession>
<evidence type="ECO:0000256" key="1">
    <source>
        <dbReference type="SAM" id="Coils"/>
    </source>
</evidence>
<name>A0A5C4JGF5_9ACTN</name>
<proteinExistence type="predicted"/>
<keyword evidence="3" id="KW-1185">Reference proteome</keyword>
<keyword evidence="1" id="KW-0175">Coiled coil</keyword>
<reference evidence="2 3" key="1">
    <citation type="submission" date="2019-05" db="EMBL/GenBank/DDBJ databases">
        <title>Draft genome sequence of Actinomadura sp. 14C53.</title>
        <authorList>
            <person name="Saricaoglu S."/>
            <person name="Isik K."/>
        </authorList>
    </citation>
    <scope>NUCLEOTIDE SEQUENCE [LARGE SCALE GENOMIC DNA]</scope>
    <source>
        <strain evidence="2 3">14C53</strain>
    </source>
</reference>
<gene>
    <name evidence="2" type="ORF">ETD83_08435</name>
</gene>